<sequence>MKRFIFLSLSIFFSVLIILLVPFTLVIRPFFPFTGYLLGVDKPTSYLVLLGNDTEMRANGGFAGSYAKLFLSSARLDSLSSRVLEFFLGNPIPKPSVELNFQDIYVPNGQLAGHVTPPEPIQQAFGHGTWELANADWEPDFPTSATNIRWFLEKGKEINPDVLSIVNLTTIKQILNQIGSFQVPEYSAQITPDNLYLFLQGKTEMNFFPGSTQKKDTLTAVGQALIKKANSLSITKKLKIAHILYTDLINQNIMIHSSNLSFQSFLEQKKLAGVLSPEAFDTYSLVETNLGANKANQFITRSTIHTITLSPEPITNNYELTTPSIHHSVTVHFSNSSPAVNPNPPIHYGGNYITYLRFYVPLEAKNISVVRSPLSSPPLPDPIPPSPAPITNNYELTTPKYDLTEIGFWQTTPAGGESTISLAYDLLLPKTCHSRAGGNPSNSSDCYTLAILKQHGLVSSPQALSIFGQSYSTKLLRSFSYPITGLDK</sequence>
<keyword evidence="1" id="KW-0472">Membrane</keyword>
<dbReference type="Proteomes" id="UP000034006">
    <property type="component" value="Unassembled WGS sequence"/>
</dbReference>
<evidence type="ECO:0000256" key="1">
    <source>
        <dbReference type="SAM" id="Phobius"/>
    </source>
</evidence>
<dbReference type="STRING" id="1618387.UW44_C0006G0022"/>
<evidence type="ECO:0000313" key="3">
    <source>
        <dbReference type="Proteomes" id="UP000034006"/>
    </source>
</evidence>
<name>A0A0G1KVG1_9BACT</name>
<dbReference type="Pfam" id="PF13196">
    <property type="entry name" value="DUF4012"/>
    <property type="match status" value="1"/>
</dbReference>
<protein>
    <submittedName>
        <fullName evidence="2">Uncharacterized protein</fullName>
    </submittedName>
</protein>
<keyword evidence="1" id="KW-0812">Transmembrane</keyword>
<dbReference type="AlphaFoldDB" id="A0A0G1KVG1"/>
<keyword evidence="1" id="KW-1133">Transmembrane helix</keyword>
<gene>
    <name evidence="2" type="ORF">UW44_C0006G0022</name>
</gene>
<comment type="caution">
    <text evidence="2">The sequence shown here is derived from an EMBL/GenBank/DDBJ whole genome shotgun (WGS) entry which is preliminary data.</text>
</comment>
<reference evidence="2 3" key="1">
    <citation type="journal article" date="2015" name="Nature">
        <title>rRNA introns, odd ribosomes, and small enigmatic genomes across a large radiation of phyla.</title>
        <authorList>
            <person name="Brown C.T."/>
            <person name="Hug L.A."/>
            <person name="Thomas B.C."/>
            <person name="Sharon I."/>
            <person name="Castelle C.J."/>
            <person name="Singh A."/>
            <person name="Wilkins M.J."/>
            <person name="Williams K.H."/>
            <person name="Banfield J.F."/>
        </authorList>
    </citation>
    <scope>NUCLEOTIDE SEQUENCE [LARGE SCALE GENOMIC DNA]</scope>
</reference>
<dbReference type="InterPro" id="IPR025101">
    <property type="entry name" value="DUF4012"/>
</dbReference>
<feature type="transmembrane region" description="Helical" evidence="1">
    <location>
        <begin position="7"/>
        <end position="27"/>
    </location>
</feature>
<accession>A0A0G1KVG1</accession>
<dbReference type="EMBL" id="LCIH01000006">
    <property type="protein sequence ID" value="KKT51904.1"/>
    <property type="molecule type" value="Genomic_DNA"/>
</dbReference>
<proteinExistence type="predicted"/>
<organism evidence="2 3">
    <name type="scientific">Candidatus Collierbacteria bacterium GW2011_GWB2_44_22</name>
    <dbReference type="NCBI Taxonomy" id="1618387"/>
    <lineage>
        <taxon>Bacteria</taxon>
        <taxon>Candidatus Collieribacteriota</taxon>
    </lineage>
</organism>
<evidence type="ECO:0000313" key="2">
    <source>
        <dbReference type="EMBL" id="KKT51904.1"/>
    </source>
</evidence>